<evidence type="ECO:0000313" key="2">
    <source>
        <dbReference type="EMBL" id="TYL07935.1"/>
    </source>
</evidence>
<reference evidence="2 4" key="2">
    <citation type="submission" date="2019-05" db="EMBL/GenBank/DDBJ databases">
        <title>Genome sequence of Moorella thermoacetica ATCC 33924.</title>
        <authorList>
            <person name="Poehlein A."/>
            <person name="Bengelsdorf F.R."/>
            <person name="Duerre P."/>
            <person name="Daniel R."/>
        </authorList>
    </citation>
    <scope>NUCLEOTIDE SEQUENCE [LARGE SCALE GENOMIC DNA]</scope>
    <source>
        <strain evidence="2 4">ATCC 33924</strain>
    </source>
</reference>
<gene>
    <name evidence="1" type="ORF">Maut_00530</name>
    <name evidence="2" type="ORF">MTAT_27990</name>
</gene>
<evidence type="ECO:0000313" key="3">
    <source>
        <dbReference type="Proteomes" id="UP000094598"/>
    </source>
</evidence>
<reference evidence="1 3" key="1">
    <citation type="submission" date="2016-08" db="EMBL/GenBank/DDBJ databases">
        <title>Moorella thermoacetica DSM 103132.</title>
        <authorList>
            <person name="Jendresen C.B."/>
            <person name="Redl S.M."/>
            <person name="Jensen T.O."/>
            <person name="Nielsen A.T."/>
        </authorList>
    </citation>
    <scope>NUCLEOTIDE SEQUENCE [LARGE SCALE GENOMIC DNA]</scope>
    <source>
        <strain evidence="1 3">DSM 103132</strain>
    </source>
</reference>
<sequence length="171" mass="18994">MRNPTFGKWLTDDCPEPSGSLWEAVDLDAQAEFDRAIHRLSALPRANPRPERREIGEALPGKKKVVIRVRTRGPVFVSGNPYYARPFTRSEAEFLLAAAGVRHEGVVRTYLAPWTAVCDPDTLHGPGGAQVVVARMRADEGSVVRNVHLFFVYDEGKKGWKLVKASVELSI</sequence>
<protein>
    <submittedName>
        <fullName evidence="1">Uncharacterized protein</fullName>
    </submittedName>
</protein>
<dbReference type="AlphaFoldDB" id="A0AAC9HFT4"/>
<dbReference type="RefSeq" id="WP_069588157.1">
    <property type="nucleotide sequence ID" value="NZ_CP017019.1"/>
</dbReference>
<proteinExistence type="predicted"/>
<dbReference type="Proteomes" id="UP000094598">
    <property type="component" value="Chromosome"/>
</dbReference>
<evidence type="ECO:0000313" key="1">
    <source>
        <dbReference type="EMBL" id="AOQ22999.1"/>
    </source>
</evidence>
<organism evidence="1 3">
    <name type="scientific">Neomoorella thermoacetica</name>
    <name type="common">Clostridium thermoaceticum</name>
    <dbReference type="NCBI Taxonomy" id="1525"/>
    <lineage>
        <taxon>Bacteria</taxon>
        <taxon>Bacillati</taxon>
        <taxon>Bacillota</taxon>
        <taxon>Clostridia</taxon>
        <taxon>Neomoorellales</taxon>
        <taxon>Neomoorellaceae</taxon>
        <taxon>Neomoorella</taxon>
    </lineage>
</organism>
<accession>A0AAC9HFT4</accession>
<name>A0AAC9HFT4_NEOTH</name>
<dbReference type="EMBL" id="CP017019">
    <property type="protein sequence ID" value="AOQ22999.1"/>
    <property type="molecule type" value="Genomic_DNA"/>
</dbReference>
<keyword evidence="4" id="KW-1185">Reference proteome</keyword>
<dbReference type="EMBL" id="VCDX01000016">
    <property type="protein sequence ID" value="TYL07935.1"/>
    <property type="molecule type" value="Genomic_DNA"/>
</dbReference>
<evidence type="ECO:0000313" key="4">
    <source>
        <dbReference type="Proteomes" id="UP000322283"/>
    </source>
</evidence>
<dbReference type="Proteomes" id="UP000322283">
    <property type="component" value="Unassembled WGS sequence"/>
</dbReference>